<dbReference type="RefSeq" id="WP_204403015.1">
    <property type="nucleotide sequence ID" value="NZ_JAFBEE010000015.1"/>
</dbReference>
<keyword evidence="1" id="KW-0418">Kinase</keyword>
<proteinExistence type="predicted"/>
<name>A0ABS2NRN5_9FIRM</name>
<dbReference type="InterPro" id="IPR052934">
    <property type="entry name" value="Methyl-DNA_Rec/Restrict_Enz"/>
</dbReference>
<accession>A0ABS2NRN5</accession>
<evidence type="ECO:0000313" key="1">
    <source>
        <dbReference type="EMBL" id="MBM7615608.1"/>
    </source>
</evidence>
<dbReference type="Proteomes" id="UP001314796">
    <property type="component" value="Unassembled WGS sequence"/>
</dbReference>
<organism evidence="1 2">
    <name type="scientific">Alkaliphilus hydrothermalis</name>
    <dbReference type="NCBI Taxonomy" id="1482730"/>
    <lineage>
        <taxon>Bacteria</taxon>
        <taxon>Bacillati</taxon>
        <taxon>Bacillota</taxon>
        <taxon>Clostridia</taxon>
        <taxon>Peptostreptococcales</taxon>
        <taxon>Natronincolaceae</taxon>
        <taxon>Alkaliphilus</taxon>
    </lineage>
</organism>
<dbReference type="PANTHER" id="PTHR37291:SF1">
    <property type="entry name" value="TYPE IV METHYL-DIRECTED RESTRICTION ENZYME ECOKMCRB SUBUNIT"/>
    <property type="match status" value="1"/>
</dbReference>
<dbReference type="GO" id="GO:0016301">
    <property type="term" value="F:kinase activity"/>
    <property type="evidence" value="ECO:0007669"/>
    <property type="project" value="UniProtKB-KW"/>
</dbReference>
<protein>
    <submittedName>
        <fullName evidence="1">Gluconate kinase</fullName>
    </submittedName>
</protein>
<sequence length="326" mass="37832">MLNDLHEIALSVQKKYKEEFKVNEIILSDTLKEAYGTYLRENSQNVSFSLYTATVTTSLNKKMYIPNQWFLAASFMVPYVVEIVRYKNETEKVLANMFNSSKDKKEYIVKMKNIEDMTKISILKEKIKSYFIQVGSDTVEDDTNYLTKFITDYEWWFGSKTIDRGDYYVSPVLFLLGVVNVSQGYIADIAYILSTEPSLTAVWNKMIEPEDIIKHDITTTIPVDLKIKRKTGGINEIVYGAPGTGKSRYLEDRYGKAPLTRRVVFHSEYSYFDFIGVYKPVPVYKETDKVFKTIDGQLMDKGEPYIDYKFVPRPFIKVLVEAWLDP</sequence>
<keyword evidence="2" id="KW-1185">Reference proteome</keyword>
<comment type="caution">
    <text evidence="1">The sequence shown here is derived from an EMBL/GenBank/DDBJ whole genome shotgun (WGS) entry which is preliminary data.</text>
</comment>
<reference evidence="1 2" key="1">
    <citation type="submission" date="2021-01" db="EMBL/GenBank/DDBJ databases">
        <title>Genomic Encyclopedia of Type Strains, Phase IV (KMG-IV): sequencing the most valuable type-strain genomes for metagenomic binning, comparative biology and taxonomic classification.</title>
        <authorList>
            <person name="Goeker M."/>
        </authorList>
    </citation>
    <scope>NUCLEOTIDE SEQUENCE [LARGE SCALE GENOMIC DNA]</scope>
    <source>
        <strain evidence="1 2">DSM 25890</strain>
    </source>
</reference>
<keyword evidence="1" id="KW-0808">Transferase</keyword>
<evidence type="ECO:0000313" key="2">
    <source>
        <dbReference type="Proteomes" id="UP001314796"/>
    </source>
</evidence>
<dbReference type="PANTHER" id="PTHR37291">
    <property type="entry name" value="5-METHYLCYTOSINE-SPECIFIC RESTRICTION ENZYME B"/>
    <property type="match status" value="1"/>
</dbReference>
<dbReference type="EMBL" id="JAFBEE010000015">
    <property type="protein sequence ID" value="MBM7615608.1"/>
    <property type="molecule type" value="Genomic_DNA"/>
</dbReference>
<gene>
    <name evidence="1" type="ORF">JOC73_002181</name>
</gene>